<evidence type="ECO:0000256" key="12">
    <source>
        <dbReference type="RuleBase" id="RU003355"/>
    </source>
</evidence>
<protein>
    <submittedName>
        <fullName evidence="15">Subtilisin</fullName>
        <ecNumber evidence="15">3.4.21.62</ecNumber>
    </submittedName>
</protein>
<dbReference type="RefSeq" id="WP_184664998.1">
    <property type="nucleotide sequence ID" value="NZ_JACHHB010000014.1"/>
</dbReference>
<dbReference type="PROSITE" id="PS00137">
    <property type="entry name" value="SUBTILASE_HIS"/>
    <property type="match status" value="1"/>
</dbReference>
<comment type="subcellular location">
    <subcellularLocation>
        <location evidence="2">Secreted</location>
    </subcellularLocation>
</comment>
<evidence type="ECO:0000256" key="9">
    <source>
        <dbReference type="ARBA" id="ARBA00022825"/>
    </source>
</evidence>
<evidence type="ECO:0000259" key="14">
    <source>
        <dbReference type="PROSITE" id="PS51272"/>
    </source>
</evidence>
<dbReference type="InterPro" id="IPR001119">
    <property type="entry name" value="SLH_dom"/>
</dbReference>
<dbReference type="Proteomes" id="UP000551878">
    <property type="component" value="Unassembled WGS sequence"/>
</dbReference>
<dbReference type="PANTHER" id="PTHR43806:SF11">
    <property type="entry name" value="CEREVISIN-RELATED"/>
    <property type="match status" value="1"/>
</dbReference>
<dbReference type="InterPro" id="IPR023828">
    <property type="entry name" value="Peptidase_S8_Ser-AS"/>
</dbReference>
<evidence type="ECO:0000256" key="4">
    <source>
        <dbReference type="ARBA" id="ARBA00022525"/>
    </source>
</evidence>
<dbReference type="InterPro" id="IPR013783">
    <property type="entry name" value="Ig-like_fold"/>
</dbReference>
<evidence type="ECO:0000313" key="16">
    <source>
        <dbReference type="Proteomes" id="UP000551878"/>
    </source>
</evidence>
<evidence type="ECO:0000256" key="8">
    <source>
        <dbReference type="ARBA" id="ARBA00022801"/>
    </source>
</evidence>
<dbReference type="GO" id="GO:0006508">
    <property type="term" value="P:proteolysis"/>
    <property type="evidence" value="ECO:0007669"/>
    <property type="project" value="UniProtKB-KW"/>
</dbReference>
<dbReference type="Gene3D" id="2.60.40.10">
    <property type="entry name" value="Immunoglobulins"/>
    <property type="match status" value="1"/>
</dbReference>
<evidence type="ECO:0000256" key="3">
    <source>
        <dbReference type="ARBA" id="ARBA00011073"/>
    </source>
</evidence>
<dbReference type="GO" id="GO:0046872">
    <property type="term" value="F:metal ion binding"/>
    <property type="evidence" value="ECO:0007669"/>
    <property type="project" value="UniProtKB-KW"/>
</dbReference>
<dbReference type="InterPro" id="IPR015500">
    <property type="entry name" value="Peptidase_S8_subtilisin-rel"/>
</dbReference>
<dbReference type="AlphaFoldDB" id="A0A840QTG0"/>
<comment type="cofactor">
    <cofactor evidence="1">
        <name>Ca(2+)</name>
        <dbReference type="ChEBI" id="CHEBI:29108"/>
    </cofactor>
</comment>
<feature type="domain" description="SLH" evidence="14">
    <location>
        <begin position="614"/>
        <end position="669"/>
    </location>
</feature>
<reference evidence="15 16" key="1">
    <citation type="submission" date="2020-08" db="EMBL/GenBank/DDBJ databases">
        <title>Genomic Encyclopedia of Type Strains, Phase IV (KMG-IV): sequencing the most valuable type-strain genomes for metagenomic binning, comparative biology and taxonomic classification.</title>
        <authorList>
            <person name="Goeker M."/>
        </authorList>
    </citation>
    <scope>NUCLEOTIDE SEQUENCE [LARGE SCALE GENOMIC DNA]</scope>
    <source>
        <strain evidence="15 16">DSM 24696</strain>
    </source>
</reference>
<dbReference type="PROSITE" id="PS00138">
    <property type="entry name" value="SUBTILASE_SER"/>
    <property type="match status" value="1"/>
</dbReference>
<dbReference type="SUPFAM" id="SSF52743">
    <property type="entry name" value="Subtilisin-like"/>
    <property type="match status" value="1"/>
</dbReference>
<sequence>MQKPPDRSYILIAFIFIALIIPTLFVSADDTETDRFLVMFHEEPDETIFHELDAVVHSELSSINTLVVSMTASAADQVAQIDDVTTVERDESLKVSENWSDWGVERIQAHHAWEHDLRGEGIDVAVIDTGISTEHPDIDIEKGISVVDYTEDYNDDHGHGSHVAGVIAGNRGEGMRGIAPEASIYAIKALDDDGDGFYSHIIEGIEWAVEQEVDVINLSVGGNMTSNSFQAAIEAAAEEGSLLVAAGGNDGHETALGDTVEYPAAYEDVIAVASIGQTSERSPFSAHGPEIEVAAPGEHIHSIDKGTGYKTTSGTSLAAPHVTGMLAILQEAHPLKERDEIRALLHDYAVHPDGDTRDDELGYGVIEFPETIELGAQPLVKVENVTVTVDTNPSGEENKSDGETEDGKTNKYEVTIEWDDPNDNEVAGYYIYRDGEEVANIKDPSYSERVESGTYQYEVAAYSDKDVVSEKVLAEEEAIVYDYANGEHIAKQFIDVDLDDWYVSELAPLVDAGTITGYEDETFRPHESMTRAEAAVTLMRDKHGDIDPRATSFDDVADTHYASGWIEAAFDEEVITGYEDETFRPDEEIRRGEFAVLLMRFFELEEVTSAEQHSFTDVDGDEFYAGAVAMLTAYGYAEGYEDDTYRPERSVSRSELSALFSRMTSEKTE</sequence>
<evidence type="ECO:0000256" key="2">
    <source>
        <dbReference type="ARBA" id="ARBA00004613"/>
    </source>
</evidence>
<feature type="compositionally biased region" description="Basic and acidic residues" evidence="13">
    <location>
        <begin position="396"/>
        <end position="408"/>
    </location>
</feature>
<dbReference type="InterPro" id="IPR022398">
    <property type="entry name" value="Peptidase_S8_His-AS"/>
</dbReference>
<dbReference type="EMBL" id="JACHHB010000014">
    <property type="protein sequence ID" value="MBB5174589.1"/>
    <property type="molecule type" value="Genomic_DNA"/>
</dbReference>
<feature type="domain" description="SLH" evidence="14">
    <location>
        <begin position="489"/>
        <end position="548"/>
    </location>
</feature>
<dbReference type="GO" id="GO:0005576">
    <property type="term" value="C:extracellular region"/>
    <property type="evidence" value="ECO:0007669"/>
    <property type="project" value="UniProtKB-SubCell"/>
</dbReference>
<evidence type="ECO:0000256" key="6">
    <source>
        <dbReference type="ARBA" id="ARBA00022723"/>
    </source>
</evidence>
<evidence type="ECO:0000313" key="15">
    <source>
        <dbReference type="EMBL" id="MBB5174589.1"/>
    </source>
</evidence>
<dbReference type="Gene3D" id="3.40.50.200">
    <property type="entry name" value="Peptidase S8/S53 domain"/>
    <property type="match status" value="1"/>
</dbReference>
<keyword evidence="6" id="KW-0479">Metal-binding</keyword>
<evidence type="ECO:0000256" key="11">
    <source>
        <dbReference type="PROSITE-ProRule" id="PRU01240"/>
    </source>
</evidence>
<dbReference type="Pfam" id="PF00082">
    <property type="entry name" value="Peptidase_S8"/>
    <property type="match status" value="1"/>
</dbReference>
<feature type="active site" description="Charge relay system" evidence="11">
    <location>
        <position position="316"/>
    </location>
</feature>
<keyword evidence="5 11" id="KW-0645">Protease</keyword>
<keyword evidence="9 11" id="KW-0720">Serine protease</keyword>
<comment type="similarity">
    <text evidence="3 11 12">Belongs to the peptidase S8 family.</text>
</comment>
<evidence type="ECO:0000256" key="10">
    <source>
        <dbReference type="ARBA" id="ARBA00022837"/>
    </source>
</evidence>
<feature type="region of interest" description="Disordered" evidence="13">
    <location>
        <begin position="389"/>
        <end position="408"/>
    </location>
</feature>
<dbReference type="InterPro" id="IPR023827">
    <property type="entry name" value="Peptidase_S8_Asp-AS"/>
</dbReference>
<dbReference type="EC" id="3.4.21.62" evidence="15"/>
<dbReference type="PROSITE" id="PS00136">
    <property type="entry name" value="SUBTILASE_ASP"/>
    <property type="match status" value="1"/>
</dbReference>
<comment type="caution">
    <text evidence="15">The sequence shown here is derived from an EMBL/GenBank/DDBJ whole genome shotgun (WGS) entry which is preliminary data.</text>
</comment>
<feature type="domain" description="SLH" evidence="14">
    <location>
        <begin position="549"/>
        <end position="612"/>
    </location>
</feature>
<evidence type="ECO:0000256" key="1">
    <source>
        <dbReference type="ARBA" id="ARBA00001913"/>
    </source>
</evidence>
<evidence type="ECO:0000256" key="7">
    <source>
        <dbReference type="ARBA" id="ARBA00022729"/>
    </source>
</evidence>
<dbReference type="PROSITE" id="PS51892">
    <property type="entry name" value="SUBTILASE"/>
    <property type="match status" value="1"/>
</dbReference>
<dbReference type="InterPro" id="IPR050131">
    <property type="entry name" value="Peptidase_S8_subtilisin-like"/>
</dbReference>
<keyword evidence="8 11" id="KW-0378">Hydrolase</keyword>
<name>A0A840QTG0_9BACI</name>
<dbReference type="InterPro" id="IPR034202">
    <property type="entry name" value="Subtilisin_Carlsberg-like"/>
</dbReference>
<dbReference type="PANTHER" id="PTHR43806">
    <property type="entry name" value="PEPTIDASE S8"/>
    <property type="match status" value="1"/>
</dbReference>
<dbReference type="Pfam" id="PF00395">
    <property type="entry name" value="SLH"/>
    <property type="match status" value="3"/>
</dbReference>
<evidence type="ECO:0000256" key="13">
    <source>
        <dbReference type="SAM" id="MobiDB-lite"/>
    </source>
</evidence>
<dbReference type="InterPro" id="IPR000209">
    <property type="entry name" value="Peptidase_S8/S53_dom"/>
</dbReference>
<organism evidence="15 16">
    <name type="scientific">Texcoconibacillus texcoconensis</name>
    <dbReference type="NCBI Taxonomy" id="1095777"/>
    <lineage>
        <taxon>Bacteria</taxon>
        <taxon>Bacillati</taxon>
        <taxon>Bacillota</taxon>
        <taxon>Bacilli</taxon>
        <taxon>Bacillales</taxon>
        <taxon>Bacillaceae</taxon>
        <taxon>Texcoconibacillus</taxon>
    </lineage>
</organism>
<feature type="active site" description="Charge relay system" evidence="11">
    <location>
        <position position="159"/>
    </location>
</feature>
<keyword evidence="16" id="KW-1185">Reference proteome</keyword>
<keyword evidence="4" id="KW-0964">Secreted</keyword>
<proteinExistence type="inferred from homology"/>
<accession>A0A840QTG0</accession>
<feature type="active site" description="Charge relay system" evidence="11">
    <location>
        <position position="128"/>
    </location>
</feature>
<dbReference type="PRINTS" id="PR00723">
    <property type="entry name" value="SUBTILISIN"/>
</dbReference>
<keyword evidence="7" id="KW-0732">Signal</keyword>
<dbReference type="PROSITE" id="PS51272">
    <property type="entry name" value="SLH"/>
    <property type="match status" value="3"/>
</dbReference>
<keyword evidence="10" id="KW-0106">Calcium</keyword>
<dbReference type="InterPro" id="IPR036852">
    <property type="entry name" value="Peptidase_S8/S53_dom_sf"/>
</dbReference>
<gene>
    <name evidence="15" type="ORF">HNQ41_002806</name>
</gene>
<dbReference type="CDD" id="cd07477">
    <property type="entry name" value="Peptidases_S8_Subtilisin_subset"/>
    <property type="match status" value="1"/>
</dbReference>
<dbReference type="GO" id="GO:0004252">
    <property type="term" value="F:serine-type endopeptidase activity"/>
    <property type="evidence" value="ECO:0007669"/>
    <property type="project" value="UniProtKB-UniRule"/>
</dbReference>
<evidence type="ECO:0000256" key="5">
    <source>
        <dbReference type="ARBA" id="ARBA00022670"/>
    </source>
</evidence>